<feature type="compositionally biased region" description="Polar residues" evidence="5">
    <location>
        <begin position="400"/>
        <end position="411"/>
    </location>
</feature>
<reference evidence="7 8" key="1">
    <citation type="submission" date="2018-05" db="EMBL/GenBank/DDBJ databases">
        <title>Genome sequencing and assembly of the regulated plant pathogen Lachnellula willkommii and related sister species for the development of diagnostic species identification markers.</title>
        <authorList>
            <person name="Giroux E."/>
            <person name="Bilodeau G."/>
        </authorList>
    </citation>
    <scope>NUCLEOTIDE SEQUENCE [LARGE SCALE GENOMIC DNA]</scope>
    <source>
        <strain evidence="7 8">CBS 185.66</strain>
    </source>
</reference>
<comment type="caution">
    <text evidence="7">The sequence shown here is derived from an EMBL/GenBank/DDBJ whole genome shotgun (WGS) entry which is preliminary data.</text>
</comment>
<dbReference type="PANTHER" id="PTHR12570">
    <property type="match status" value="1"/>
</dbReference>
<dbReference type="Pfam" id="PF05653">
    <property type="entry name" value="Mg_trans_NIPA"/>
    <property type="match status" value="1"/>
</dbReference>
<keyword evidence="4 6" id="KW-0472">Membrane</keyword>
<feature type="transmembrane region" description="Helical" evidence="6">
    <location>
        <begin position="297"/>
        <end position="318"/>
    </location>
</feature>
<comment type="subcellular location">
    <subcellularLocation>
        <location evidence="1">Membrane</location>
        <topology evidence="1">Multi-pass membrane protein</topology>
    </subcellularLocation>
</comment>
<keyword evidence="3 6" id="KW-1133">Transmembrane helix</keyword>
<feature type="transmembrane region" description="Helical" evidence="6">
    <location>
        <begin position="199"/>
        <end position="221"/>
    </location>
</feature>
<evidence type="ECO:0000313" key="8">
    <source>
        <dbReference type="Proteomes" id="UP000431533"/>
    </source>
</evidence>
<evidence type="ECO:0000256" key="1">
    <source>
        <dbReference type="ARBA" id="ARBA00004141"/>
    </source>
</evidence>
<evidence type="ECO:0000313" key="7">
    <source>
        <dbReference type="EMBL" id="TVY29162.1"/>
    </source>
</evidence>
<evidence type="ECO:0000256" key="6">
    <source>
        <dbReference type="SAM" id="Phobius"/>
    </source>
</evidence>
<sequence length="433" mass="47376">MLEDKYVDRCLVCVKWDELVLINAWQIHRIGIGHHEYDCDRNKFCYYEEGTHTIYEIKGWYKGNADENRVSYKQKSAMALKEMASHTSKAPYVIIGEIANFAAYAFAPAILVTPLGALSVLIGAVLGSYFLHEELGILGKLGCAICLIGSVIIVLHAPPDQPIETIDEILHYAIQPAVAVFAVVMIYRVAPKYGKQNPLIYLSICSTVGSVSVMSVKAFGIAVKLTLAGKNQFTHPSTYVFIILTTVCILTQMNYFNKALSQFPTSIVNPLYYVCFTTATLCASFILYGGFNTSDAVNTLSLLSGFLVIFTGVYLLNLSRGDPNGSRMIHGTTHDGIATDIISGIQTRRSMQARRSADPAFIGDREGLIHAYDEENGLGLTDLEGSDEEEGAGLNGNGKLYTNGNGNNGSKHSFGDRRSRSGHSSRRGSPLQR</sequence>
<feature type="transmembrane region" description="Helical" evidence="6">
    <location>
        <begin position="233"/>
        <end position="250"/>
    </location>
</feature>
<organism evidence="7 8">
    <name type="scientific">Lachnellula hyalina</name>
    <dbReference type="NCBI Taxonomy" id="1316788"/>
    <lineage>
        <taxon>Eukaryota</taxon>
        <taxon>Fungi</taxon>
        <taxon>Dikarya</taxon>
        <taxon>Ascomycota</taxon>
        <taxon>Pezizomycotina</taxon>
        <taxon>Leotiomycetes</taxon>
        <taxon>Helotiales</taxon>
        <taxon>Lachnaceae</taxon>
        <taxon>Lachnellula</taxon>
    </lineage>
</organism>
<dbReference type="InterPro" id="IPR037185">
    <property type="entry name" value="EmrE-like"/>
</dbReference>
<dbReference type="PANTHER" id="PTHR12570:SF85">
    <property type="entry name" value="DUF803 DOMAIN MEMBRANE PROTEIN (AFU_ORTHOLOGUE AFUA_1G15880)"/>
    <property type="match status" value="1"/>
</dbReference>
<dbReference type="InterPro" id="IPR008521">
    <property type="entry name" value="Mg_trans_NIPA"/>
</dbReference>
<gene>
    <name evidence="7" type="ORF">LHYA1_G002701</name>
</gene>
<dbReference type="GO" id="GO:0015095">
    <property type="term" value="F:magnesium ion transmembrane transporter activity"/>
    <property type="evidence" value="ECO:0007669"/>
    <property type="project" value="InterPro"/>
</dbReference>
<accession>A0A8H8R5V5</accession>
<keyword evidence="8" id="KW-1185">Reference proteome</keyword>
<feature type="transmembrane region" description="Helical" evidence="6">
    <location>
        <begin position="138"/>
        <end position="157"/>
    </location>
</feature>
<keyword evidence="2 6" id="KW-0812">Transmembrane</keyword>
<dbReference type="SUPFAM" id="SSF103481">
    <property type="entry name" value="Multidrug resistance efflux transporter EmrE"/>
    <property type="match status" value="1"/>
</dbReference>
<evidence type="ECO:0000256" key="4">
    <source>
        <dbReference type="ARBA" id="ARBA00023136"/>
    </source>
</evidence>
<dbReference type="EMBL" id="QGMH01000021">
    <property type="protein sequence ID" value="TVY29162.1"/>
    <property type="molecule type" value="Genomic_DNA"/>
</dbReference>
<feature type="region of interest" description="Disordered" evidence="5">
    <location>
        <begin position="379"/>
        <end position="433"/>
    </location>
</feature>
<evidence type="ECO:0000256" key="3">
    <source>
        <dbReference type="ARBA" id="ARBA00022989"/>
    </source>
</evidence>
<proteinExistence type="predicted"/>
<protein>
    <submittedName>
        <fullName evidence="7">Putative magnesium transporter</fullName>
    </submittedName>
</protein>
<dbReference type="AlphaFoldDB" id="A0A8H8R5V5"/>
<evidence type="ECO:0000256" key="5">
    <source>
        <dbReference type="SAM" id="MobiDB-lite"/>
    </source>
</evidence>
<dbReference type="GO" id="GO:0016020">
    <property type="term" value="C:membrane"/>
    <property type="evidence" value="ECO:0007669"/>
    <property type="project" value="UniProtKB-SubCell"/>
</dbReference>
<feature type="transmembrane region" description="Helical" evidence="6">
    <location>
        <begin position="113"/>
        <end position="131"/>
    </location>
</feature>
<feature type="transmembrane region" description="Helical" evidence="6">
    <location>
        <begin position="169"/>
        <end position="187"/>
    </location>
</feature>
<dbReference type="GeneID" id="41982899"/>
<evidence type="ECO:0000256" key="2">
    <source>
        <dbReference type="ARBA" id="ARBA00022692"/>
    </source>
</evidence>
<dbReference type="OrthoDB" id="6428174at2759"/>
<feature type="transmembrane region" description="Helical" evidence="6">
    <location>
        <begin position="271"/>
        <end position="291"/>
    </location>
</feature>
<dbReference type="RefSeq" id="XP_031007950.1">
    <property type="nucleotide sequence ID" value="XM_031147676.1"/>
</dbReference>
<name>A0A8H8R5V5_9HELO</name>
<dbReference type="Proteomes" id="UP000431533">
    <property type="component" value="Unassembled WGS sequence"/>
</dbReference>